<reference evidence="3" key="1">
    <citation type="journal article" date="2014" name="Int. J. Syst. Evol. Microbiol.">
        <title>Complete genome sequence of Corynebacterium casei LMG S-19264T (=DSM 44701T), isolated from a smear-ripened cheese.</title>
        <authorList>
            <consortium name="US DOE Joint Genome Institute (JGI-PGF)"/>
            <person name="Walter F."/>
            <person name="Albersmeier A."/>
            <person name="Kalinowski J."/>
            <person name="Ruckert C."/>
        </authorList>
    </citation>
    <scope>NUCLEOTIDE SEQUENCE</scope>
    <source>
        <strain evidence="3">CGMCC 1.12195</strain>
    </source>
</reference>
<dbReference type="Proteomes" id="UP000660862">
    <property type="component" value="Unassembled WGS sequence"/>
</dbReference>
<evidence type="ECO:0000313" key="3">
    <source>
        <dbReference type="EMBL" id="GGH04353.1"/>
    </source>
</evidence>
<proteinExistence type="predicted"/>
<dbReference type="Pfam" id="PF13091">
    <property type="entry name" value="PLDc_2"/>
    <property type="match status" value="2"/>
</dbReference>
<dbReference type="GO" id="GO:0008808">
    <property type="term" value="F:cardiolipin synthase activity"/>
    <property type="evidence" value="ECO:0007669"/>
    <property type="project" value="TreeGrafter"/>
</dbReference>
<keyword evidence="1" id="KW-0812">Transmembrane</keyword>
<gene>
    <name evidence="3" type="primary">clsB</name>
    <name evidence="3" type="ORF">GCM10007415_45820</name>
</gene>
<dbReference type="Gene3D" id="3.30.870.10">
    <property type="entry name" value="Endonuclease Chain A"/>
    <property type="match status" value="2"/>
</dbReference>
<keyword evidence="1" id="KW-1133">Transmembrane helix</keyword>
<evidence type="ECO:0000313" key="4">
    <source>
        <dbReference type="Proteomes" id="UP000660862"/>
    </source>
</evidence>
<evidence type="ECO:0000259" key="2">
    <source>
        <dbReference type="PROSITE" id="PS50035"/>
    </source>
</evidence>
<dbReference type="RefSeq" id="WP_188508472.1">
    <property type="nucleotide sequence ID" value="NZ_BMER01000007.1"/>
</dbReference>
<evidence type="ECO:0000256" key="1">
    <source>
        <dbReference type="SAM" id="Phobius"/>
    </source>
</evidence>
<dbReference type="AlphaFoldDB" id="A0A917I316"/>
<dbReference type="SUPFAM" id="SSF56024">
    <property type="entry name" value="Phospholipase D/nuclease"/>
    <property type="match status" value="2"/>
</dbReference>
<dbReference type="GO" id="GO:0032049">
    <property type="term" value="P:cardiolipin biosynthetic process"/>
    <property type="evidence" value="ECO:0007669"/>
    <property type="project" value="UniProtKB-ARBA"/>
</dbReference>
<name>A0A917I316_9SPHI</name>
<organism evidence="3 4">
    <name type="scientific">Parapedobacter pyrenivorans</name>
    <dbReference type="NCBI Taxonomy" id="1305674"/>
    <lineage>
        <taxon>Bacteria</taxon>
        <taxon>Pseudomonadati</taxon>
        <taxon>Bacteroidota</taxon>
        <taxon>Sphingobacteriia</taxon>
        <taxon>Sphingobacteriales</taxon>
        <taxon>Sphingobacteriaceae</taxon>
        <taxon>Parapedobacter</taxon>
    </lineage>
</organism>
<dbReference type="CDD" id="cd09110">
    <property type="entry name" value="PLDc_CLS_1"/>
    <property type="match status" value="1"/>
</dbReference>
<accession>A0A917I316</accession>
<dbReference type="PANTHER" id="PTHR21248:SF23">
    <property type="entry name" value="CARDIOLIPIN SYNTHASE B"/>
    <property type="match status" value="1"/>
</dbReference>
<feature type="domain" description="PLD phosphodiesterase" evidence="2">
    <location>
        <begin position="113"/>
        <end position="140"/>
    </location>
</feature>
<dbReference type="SMART" id="SM00155">
    <property type="entry name" value="PLDc"/>
    <property type="match status" value="2"/>
</dbReference>
<sequence>MPRRRKVNRNDFIPNHKVRLLLGGKAYFDLLIELIEHAQEHIHLQIYIYEADATGQLIADALIAASKRGVAVHILVDGYGSQDLDKSFIAQFKENGIHFRVFEPLLRSKKFYVGRRMHHKIVVIDARYAIVTGANIGDKYNDLPGQSAWLDFALCIEGEIANRLCRVCWMTWKNFQPLRRVPDKWCTPTRTVVDFGYENSCGVRMRRNDWVRRKYEITRTYREIFRQANDQVILVSSYFLPGRTARKCIETAIRRGVVVKLVICSRMDVPLVKDAERFMYDWLLQLGVEIYEYAGTMLHGKLATCDGRWMTIGSFNVNDLSARVSIELNLDVKGDTFVRRTINKLEHVMKNQCVRIKSEDFESQNSPFNRMKRWASFRILRFIFFLGTFYMKQEKRGRD</sequence>
<dbReference type="InterPro" id="IPR025202">
    <property type="entry name" value="PLD-like_dom"/>
</dbReference>
<dbReference type="InterPro" id="IPR001736">
    <property type="entry name" value="PLipase_D/transphosphatidylase"/>
</dbReference>
<keyword evidence="4" id="KW-1185">Reference proteome</keyword>
<protein>
    <submittedName>
        <fullName evidence="3">Cardiolipin synthase B</fullName>
    </submittedName>
</protein>
<feature type="transmembrane region" description="Helical" evidence="1">
    <location>
        <begin position="374"/>
        <end position="391"/>
    </location>
</feature>
<dbReference type="EMBL" id="BMER01000007">
    <property type="protein sequence ID" value="GGH04353.1"/>
    <property type="molecule type" value="Genomic_DNA"/>
</dbReference>
<keyword evidence="1" id="KW-0472">Membrane</keyword>
<dbReference type="GO" id="GO:0016020">
    <property type="term" value="C:membrane"/>
    <property type="evidence" value="ECO:0007669"/>
    <property type="project" value="TreeGrafter"/>
</dbReference>
<comment type="caution">
    <text evidence="3">The sequence shown here is derived from an EMBL/GenBank/DDBJ whole genome shotgun (WGS) entry which is preliminary data.</text>
</comment>
<reference evidence="3" key="2">
    <citation type="submission" date="2020-09" db="EMBL/GenBank/DDBJ databases">
        <authorList>
            <person name="Sun Q."/>
            <person name="Zhou Y."/>
        </authorList>
    </citation>
    <scope>NUCLEOTIDE SEQUENCE</scope>
    <source>
        <strain evidence="3">CGMCC 1.12195</strain>
    </source>
</reference>
<dbReference type="PANTHER" id="PTHR21248">
    <property type="entry name" value="CARDIOLIPIN SYNTHASE"/>
    <property type="match status" value="1"/>
</dbReference>
<dbReference type="PROSITE" id="PS50035">
    <property type="entry name" value="PLD"/>
    <property type="match status" value="1"/>
</dbReference>